<keyword evidence="2" id="KW-1185">Reference proteome</keyword>
<evidence type="ECO:0000313" key="2">
    <source>
        <dbReference type="Proteomes" id="UP000218334"/>
    </source>
</evidence>
<name>A0A2H3BQT1_9AGAR</name>
<accession>A0A2H3BQT1</accession>
<sequence length="182" mass="20527">MNSWLLQQYSSIRHLLVVLISFNVHESTRKPYITVHLARSDNSFLYRGLSSQTRCSRRMKTTGKCWQDTIAEREFPKRKLRSIVAASSLSASSGREAHRAEPLVLQPIASQRSGQTSSSGRCYSIAGNTFKVDGARRQGPPFCFLSPFHIDRSHRSGRATFTNQQLHETAIIAAYSQNIMSH</sequence>
<proteinExistence type="predicted"/>
<dbReference type="EMBL" id="KZ293420">
    <property type="protein sequence ID" value="PBK73241.1"/>
    <property type="molecule type" value="Genomic_DNA"/>
</dbReference>
<gene>
    <name evidence="1" type="ORF">ARMSODRAFT_624870</name>
</gene>
<protein>
    <submittedName>
        <fullName evidence="1">Uncharacterized protein</fullName>
    </submittedName>
</protein>
<organism evidence="1 2">
    <name type="scientific">Armillaria solidipes</name>
    <dbReference type="NCBI Taxonomy" id="1076256"/>
    <lineage>
        <taxon>Eukaryota</taxon>
        <taxon>Fungi</taxon>
        <taxon>Dikarya</taxon>
        <taxon>Basidiomycota</taxon>
        <taxon>Agaricomycotina</taxon>
        <taxon>Agaricomycetes</taxon>
        <taxon>Agaricomycetidae</taxon>
        <taxon>Agaricales</taxon>
        <taxon>Marasmiineae</taxon>
        <taxon>Physalacriaceae</taxon>
        <taxon>Armillaria</taxon>
    </lineage>
</organism>
<dbReference type="AlphaFoldDB" id="A0A2H3BQT1"/>
<reference evidence="2" key="1">
    <citation type="journal article" date="2017" name="Nat. Ecol. Evol.">
        <title>Genome expansion and lineage-specific genetic innovations in the forest pathogenic fungi Armillaria.</title>
        <authorList>
            <person name="Sipos G."/>
            <person name="Prasanna A.N."/>
            <person name="Walter M.C."/>
            <person name="O'Connor E."/>
            <person name="Balint B."/>
            <person name="Krizsan K."/>
            <person name="Kiss B."/>
            <person name="Hess J."/>
            <person name="Varga T."/>
            <person name="Slot J."/>
            <person name="Riley R."/>
            <person name="Boka B."/>
            <person name="Rigling D."/>
            <person name="Barry K."/>
            <person name="Lee J."/>
            <person name="Mihaltcheva S."/>
            <person name="LaButti K."/>
            <person name="Lipzen A."/>
            <person name="Waldron R."/>
            <person name="Moloney N.M."/>
            <person name="Sperisen C."/>
            <person name="Kredics L."/>
            <person name="Vagvoelgyi C."/>
            <person name="Patrignani A."/>
            <person name="Fitzpatrick D."/>
            <person name="Nagy I."/>
            <person name="Doyle S."/>
            <person name="Anderson J.B."/>
            <person name="Grigoriev I.V."/>
            <person name="Gueldener U."/>
            <person name="Muensterkoetter M."/>
            <person name="Nagy L.G."/>
        </authorList>
    </citation>
    <scope>NUCLEOTIDE SEQUENCE [LARGE SCALE GENOMIC DNA]</scope>
    <source>
        <strain evidence="2">28-4</strain>
    </source>
</reference>
<evidence type="ECO:0000313" key="1">
    <source>
        <dbReference type="EMBL" id="PBK73241.1"/>
    </source>
</evidence>
<dbReference type="Proteomes" id="UP000218334">
    <property type="component" value="Unassembled WGS sequence"/>
</dbReference>